<evidence type="ECO:0000313" key="9">
    <source>
        <dbReference type="Proteomes" id="UP000000851"/>
    </source>
</evidence>
<dbReference type="GO" id="GO:0043531">
    <property type="term" value="F:ADP binding"/>
    <property type="evidence" value="ECO:0007669"/>
    <property type="project" value="InterPro"/>
</dbReference>
<keyword evidence="3 5" id="KW-0238">DNA-binding</keyword>
<dbReference type="InterPro" id="IPR002182">
    <property type="entry name" value="NB-ARC"/>
</dbReference>
<feature type="region of interest" description="Disordered" evidence="6">
    <location>
        <begin position="107"/>
        <end position="164"/>
    </location>
</feature>
<dbReference type="InterPro" id="IPR051677">
    <property type="entry name" value="AfsR-DnrI-RedD_regulator"/>
</dbReference>
<dbReference type="STRING" id="479433.Caci_4465"/>
<dbReference type="Pfam" id="PF00931">
    <property type="entry name" value="NB-ARC"/>
    <property type="match status" value="1"/>
</dbReference>
<evidence type="ECO:0000256" key="3">
    <source>
        <dbReference type="ARBA" id="ARBA00023125"/>
    </source>
</evidence>
<protein>
    <submittedName>
        <fullName evidence="8">Transcriptional regulator, SARP family</fullName>
    </submittedName>
</protein>
<accession>C7PW80</accession>
<comment type="similarity">
    <text evidence="1">Belongs to the AfsR/DnrI/RedD regulatory family.</text>
</comment>
<keyword evidence="2" id="KW-0805">Transcription regulation</keyword>
<dbReference type="GO" id="GO:0006355">
    <property type="term" value="P:regulation of DNA-templated transcription"/>
    <property type="evidence" value="ECO:0007669"/>
    <property type="project" value="InterPro"/>
</dbReference>
<dbReference type="PRINTS" id="PR00364">
    <property type="entry name" value="DISEASERSIST"/>
</dbReference>
<keyword evidence="9" id="KW-1185">Reference proteome</keyword>
<organism evidence="8 9">
    <name type="scientific">Catenulispora acidiphila (strain DSM 44928 / JCM 14897 / NBRC 102108 / NRRL B-24433 / ID139908)</name>
    <dbReference type="NCBI Taxonomy" id="479433"/>
    <lineage>
        <taxon>Bacteria</taxon>
        <taxon>Bacillati</taxon>
        <taxon>Actinomycetota</taxon>
        <taxon>Actinomycetes</taxon>
        <taxon>Catenulisporales</taxon>
        <taxon>Catenulisporaceae</taxon>
        <taxon>Catenulispora</taxon>
    </lineage>
</organism>
<evidence type="ECO:0000256" key="1">
    <source>
        <dbReference type="ARBA" id="ARBA00005820"/>
    </source>
</evidence>
<dbReference type="AlphaFoldDB" id="C7PW80"/>
<dbReference type="InterPro" id="IPR019734">
    <property type="entry name" value="TPR_rpt"/>
</dbReference>
<dbReference type="Pfam" id="PF03704">
    <property type="entry name" value="BTAD"/>
    <property type="match status" value="1"/>
</dbReference>
<proteinExistence type="inferred from homology"/>
<name>C7PW80_CATAD</name>
<dbReference type="InterPro" id="IPR036388">
    <property type="entry name" value="WH-like_DNA-bd_sf"/>
</dbReference>
<dbReference type="SUPFAM" id="SSF52540">
    <property type="entry name" value="P-loop containing nucleoside triphosphate hydrolases"/>
    <property type="match status" value="1"/>
</dbReference>
<evidence type="ECO:0000256" key="6">
    <source>
        <dbReference type="SAM" id="MobiDB-lite"/>
    </source>
</evidence>
<dbReference type="EMBL" id="CP001700">
    <property type="protein sequence ID" value="ACU73328.1"/>
    <property type="molecule type" value="Genomic_DNA"/>
</dbReference>
<sequence>MNTIRFQVLGPLRGCRGEEELATGSPQQQAMLAALLLLPGRTASSAELIDALWGDQPPSRARSILRTYAWRWRRVLDPDAADGAASEVLVSLAGGYRLALPPFGGGGGGAGSARGRANGNAAPAGASAAAVNGVKDPGASPTGEKPGGSSGSRESGWIDWSSGDSLPVDAERAEHWAAEADKASAAGQPEQARELLRRAVDLWTGVPLAGVPGPFAERQRRRFAELRLSLLERRIALDVELGRGASCVPELRALTDEHPLRERLYALLMRALSQSGRQADALAAFTAARRLLIGELGVEPGAELRAMHAEVLAGGPPSPPAGAAATAAAASRMRRVPGQGPQNPVVPRPAQLPPTEPDFVGRGALAERLGAELSAGAAGTTPTVLAIAGMGGVGKSTLALHVAHRARPAFPDGQLYADLRGTGATPVPPQAVLEDFLHALGVATEQIPEGTAARSSLFRTLLDGRRLLVVLDDAANAAQVRPLLPGAGGCAVLVTSRARLVALPKSAQVWLDVFDDEEALGLLGRVAGPERPHAEPEAARLLVDACGRLPLAVRIVAARLAARPAWTVASLAGRLADERSRLRELRIGELAVAPAFEVGYQQLTAAQAQAFRLLGAVEAAEIGLPAAAAVLELPVADAETVLESLVDVAMLESPAEHRYRHHSLLRDFAHGAVGDADRAAAEGLAARSRLARFLLAGACAAFETAVPGDPIRETLAPQGIGDFAFDSPAAARAWARGEAATAAELTARIAAEALREGPRAAEYRELIPASINLLIAMSPFGPGPWGRRTAAAVQDLARAAERAGDVRGQGRAWFLAGNTALAAGRLDEASQHGRWALELCTLAEDPVIARQVLNDLGVIAHGRGAYDEAASLFGEAVALARSLGHRSGEASSLLNMAVSRLRAGRAAEVLADCDGMLASAHERGDAASEAQTRYVSGLALAALERSAEAAERFETAAIDWTALGALDRAARARFQLAKALHKLGADESARDHAHAALAEFEFDGRVADQRAVRALLDELDAPPG</sequence>
<dbReference type="SUPFAM" id="SSF46894">
    <property type="entry name" value="C-terminal effector domain of the bipartite response regulators"/>
    <property type="match status" value="1"/>
</dbReference>
<dbReference type="InterPro" id="IPR011990">
    <property type="entry name" value="TPR-like_helical_dom_sf"/>
</dbReference>
<keyword evidence="4" id="KW-0804">Transcription</keyword>
<dbReference type="Gene3D" id="1.25.40.10">
    <property type="entry name" value="Tetratricopeptide repeat domain"/>
    <property type="match status" value="2"/>
</dbReference>
<dbReference type="Gene3D" id="3.40.50.300">
    <property type="entry name" value="P-loop containing nucleotide triphosphate hydrolases"/>
    <property type="match status" value="1"/>
</dbReference>
<dbReference type="SMART" id="SM00862">
    <property type="entry name" value="Trans_reg_C"/>
    <property type="match status" value="1"/>
</dbReference>
<reference evidence="8 9" key="1">
    <citation type="journal article" date="2009" name="Stand. Genomic Sci.">
        <title>Complete genome sequence of Catenulispora acidiphila type strain (ID 139908).</title>
        <authorList>
            <person name="Copeland A."/>
            <person name="Lapidus A."/>
            <person name="Glavina Del Rio T."/>
            <person name="Nolan M."/>
            <person name="Lucas S."/>
            <person name="Chen F."/>
            <person name="Tice H."/>
            <person name="Cheng J.F."/>
            <person name="Bruce D."/>
            <person name="Goodwin L."/>
            <person name="Pitluck S."/>
            <person name="Mikhailova N."/>
            <person name="Pati A."/>
            <person name="Ivanova N."/>
            <person name="Mavromatis K."/>
            <person name="Chen A."/>
            <person name="Palaniappan K."/>
            <person name="Chain P."/>
            <person name="Land M."/>
            <person name="Hauser L."/>
            <person name="Chang Y.J."/>
            <person name="Jeffries C.D."/>
            <person name="Chertkov O."/>
            <person name="Brettin T."/>
            <person name="Detter J.C."/>
            <person name="Han C."/>
            <person name="Ali Z."/>
            <person name="Tindall B.J."/>
            <person name="Goker M."/>
            <person name="Bristow J."/>
            <person name="Eisen J.A."/>
            <person name="Markowitz V."/>
            <person name="Hugenholtz P."/>
            <person name="Kyrpides N.C."/>
            <person name="Klenk H.P."/>
        </authorList>
    </citation>
    <scope>NUCLEOTIDE SEQUENCE [LARGE SCALE GENOMIC DNA]</scope>
    <source>
        <strain evidence="9">DSM 44928 / JCM 14897 / NBRC 102108 / NRRL B-24433 / ID139908</strain>
    </source>
</reference>
<dbReference type="Proteomes" id="UP000000851">
    <property type="component" value="Chromosome"/>
</dbReference>
<dbReference type="eggNOG" id="COG3903">
    <property type="taxonomic scope" value="Bacteria"/>
</dbReference>
<dbReference type="SMART" id="SM00028">
    <property type="entry name" value="TPR"/>
    <property type="match status" value="4"/>
</dbReference>
<dbReference type="PROSITE" id="PS51755">
    <property type="entry name" value="OMPR_PHOB"/>
    <property type="match status" value="1"/>
</dbReference>
<dbReference type="PANTHER" id="PTHR35807:SF1">
    <property type="entry name" value="TRANSCRIPTIONAL REGULATOR REDD"/>
    <property type="match status" value="1"/>
</dbReference>
<dbReference type="InterPro" id="IPR003593">
    <property type="entry name" value="AAA+_ATPase"/>
</dbReference>
<dbReference type="PANTHER" id="PTHR35807">
    <property type="entry name" value="TRANSCRIPTIONAL REGULATOR REDD-RELATED"/>
    <property type="match status" value="1"/>
</dbReference>
<dbReference type="Gene3D" id="1.10.10.10">
    <property type="entry name" value="Winged helix-like DNA-binding domain superfamily/Winged helix DNA-binding domain"/>
    <property type="match status" value="1"/>
</dbReference>
<evidence type="ECO:0000313" key="8">
    <source>
        <dbReference type="EMBL" id="ACU73328.1"/>
    </source>
</evidence>
<dbReference type="InterPro" id="IPR001867">
    <property type="entry name" value="OmpR/PhoB-type_DNA-bd"/>
</dbReference>
<dbReference type="InterPro" id="IPR016032">
    <property type="entry name" value="Sig_transdc_resp-reg_C-effctor"/>
</dbReference>
<feature type="compositionally biased region" description="Low complexity" evidence="6">
    <location>
        <begin position="321"/>
        <end position="343"/>
    </location>
</feature>
<dbReference type="InParanoid" id="C7PW80"/>
<evidence type="ECO:0000256" key="5">
    <source>
        <dbReference type="PROSITE-ProRule" id="PRU01091"/>
    </source>
</evidence>
<feature type="region of interest" description="Disordered" evidence="6">
    <location>
        <begin position="316"/>
        <end position="352"/>
    </location>
</feature>
<dbReference type="GO" id="GO:0000160">
    <property type="term" value="P:phosphorelay signal transduction system"/>
    <property type="evidence" value="ECO:0007669"/>
    <property type="project" value="InterPro"/>
</dbReference>
<dbReference type="SMART" id="SM00382">
    <property type="entry name" value="AAA"/>
    <property type="match status" value="1"/>
</dbReference>
<evidence type="ECO:0000256" key="2">
    <source>
        <dbReference type="ARBA" id="ARBA00023015"/>
    </source>
</evidence>
<feature type="compositionally biased region" description="Low complexity" evidence="6">
    <location>
        <begin position="113"/>
        <end position="130"/>
    </location>
</feature>
<dbReference type="SUPFAM" id="SSF48452">
    <property type="entry name" value="TPR-like"/>
    <property type="match status" value="2"/>
</dbReference>
<dbReference type="InterPro" id="IPR027417">
    <property type="entry name" value="P-loop_NTPase"/>
</dbReference>
<dbReference type="SMART" id="SM01043">
    <property type="entry name" value="BTAD"/>
    <property type="match status" value="1"/>
</dbReference>
<dbReference type="HOGENOM" id="CLU_004665_2_0_11"/>
<dbReference type="KEGG" id="cai:Caci_4465"/>
<evidence type="ECO:0000259" key="7">
    <source>
        <dbReference type="PROSITE" id="PS51755"/>
    </source>
</evidence>
<feature type="domain" description="OmpR/PhoB-type" evidence="7">
    <location>
        <begin position="1"/>
        <end position="100"/>
    </location>
</feature>
<dbReference type="CDD" id="cd15831">
    <property type="entry name" value="BTAD"/>
    <property type="match status" value="1"/>
</dbReference>
<evidence type="ECO:0000256" key="4">
    <source>
        <dbReference type="ARBA" id="ARBA00023163"/>
    </source>
</evidence>
<gene>
    <name evidence="8" type="ordered locus">Caci_4465</name>
</gene>
<feature type="DNA-binding region" description="OmpR/PhoB-type" evidence="5">
    <location>
        <begin position="1"/>
        <end position="100"/>
    </location>
</feature>
<dbReference type="eggNOG" id="COG3629">
    <property type="taxonomic scope" value="Bacteria"/>
</dbReference>
<dbReference type="InterPro" id="IPR005158">
    <property type="entry name" value="BTAD"/>
</dbReference>
<dbReference type="GO" id="GO:0003677">
    <property type="term" value="F:DNA binding"/>
    <property type="evidence" value="ECO:0007669"/>
    <property type="project" value="UniProtKB-UniRule"/>
</dbReference>
<dbReference type="RefSeq" id="WP_015793057.1">
    <property type="nucleotide sequence ID" value="NC_013131.1"/>
</dbReference>